<dbReference type="InterPro" id="IPR000916">
    <property type="entry name" value="Bet_v_I/MLP"/>
</dbReference>
<reference evidence="2" key="1">
    <citation type="submission" date="2018-02" db="EMBL/GenBank/DDBJ databases">
        <authorList>
            <person name="Cohen D.B."/>
            <person name="Kent A.D."/>
        </authorList>
    </citation>
    <scope>NUCLEOTIDE SEQUENCE</scope>
</reference>
<dbReference type="Gene3D" id="3.30.530.20">
    <property type="match status" value="1"/>
</dbReference>
<evidence type="ECO:0000259" key="1">
    <source>
        <dbReference type="SMART" id="SM01037"/>
    </source>
</evidence>
<name>A0A2N9FDU3_FAGSY</name>
<dbReference type="EMBL" id="OIVN01001039">
    <property type="protein sequence ID" value="SPC89047.1"/>
    <property type="molecule type" value="Genomic_DNA"/>
</dbReference>
<feature type="domain" description="Bet v I/Major latex protein" evidence="1">
    <location>
        <begin position="2"/>
        <end position="151"/>
    </location>
</feature>
<protein>
    <recommendedName>
        <fullName evidence="1">Bet v I/Major latex protein domain-containing protein</fullName>
    </recommendedName>
</protein>
<dbReference type="SUPFAM" id="SSF55961">
    <property type="entry name" value="Bet v1-like"/>
    <property type="match status" value="1"/>
</dbReference>
<evidence type="ECO:0000313" key="2">
    <source>
        <dbReference type="EMBL" id="SPC89047.1"/>
    </source>
</evidence>
<organism evidence="2">
    <name type="scientific">Fagus sylvatica</name>
    <name type="common">Beechnut</name>
    <dbReference type="NCBI Taxonomy" id="28930"/>
    <lineage>
        <taxon>Eukaryota</taxon>
        <taxon>Viridiplantae</taxon>
        <taxon>Streptophyta</taxon>
        <taxon>Embryophyta</taxon>
        <taxon>Tracheophyta</taxon>
        <taxon>Spermatophyta</taxon>
        <taxon>Magnoliopsida</taxon>
        <taxon>eudicotyledons</taxon>
        <taxon>Gunneridae</taxon>
        <taxon>Pentapetalae</taxon>
        <taxon>rosids</taxon>
        <taxon>fabids</taxon>
        <taxon>Fagales</taxon>
        <taxon>Fagaceae</taxon>
        <taxon>Fagus</taxon>
    </lineage>
</organism>
<proteinExistence type="predicted"/>
<dbReference type="PANTHER" id="PTHR31907">
    <property type="entry name" value="MLP-LIKE PROTEIN 423"/>
    <property type="match status" value="1"/>
</dbReference>
<dbReference type="Pfam" id="PF00407">
    <property type="entry name" value="Bet_v_1"/>
    <property type="match status" value="1"/>
</dbReference>
<dbReference type="InterPro" id="IPR023393">
    <property type="entry name" value="START-like_dom_sf"/>
</dbReference>
<dbReference type="GO" id="GO:0006952">
    <property type="term" value="P:defense response"/>
    <property type="evidence" value="ECO:0007669"/>
    <property type="project" value="InterPro"/>
</dbReference>
<accession>A0A2N9FDU3</accession>
<gene>
    <name evidence="2" type="ORF">FSB_LOCUS16929</name>
</gene>
<dbReference type="CDD" id="cd07816">
    <property type="entry name" value="Bet_v1-like"/>
    <property type="match status" value="1"/>
</dbReference>
<dbReference type="SMART" id="SM01037">
    <property type="entry name" value="Bet_v_1"/>
    <property type="match status" value="1"/>
</dbReference>
<sequence length="151" mass="17015">MSLFGKVETDVEIKASAEKFHEVFSCRPHHISNVCPEKVQGVALHEGDWGKEGAVVCWDYVLDGKTSVAKEILEAIDMENKSVTYKVIEGDLMEHYKSIKLTIEVSPKDEGSLVHWIIQYEKLNEEIVDPHTLLQLAIDVTKDIDAHLTQA</sequence>
<dbReference type="AlphaFoldDB" id="A0A2N9FDU3"/>
<dbReference type="InterPro" id="IPR051761">
    <property type="entry name" value="MLP-like_ligand-binding"/>
</dbReference>